<dbReference type="Gene3D" id="3.90.1310.10">
    <property type="entry name" value="Penicillin-binding protein 2a (Domain 2)"/>
    <property type="match status" value="1"/>
</dbReference>
<dbReference type="InterPro" id="IPR012338">
    <property type="entry name" value="Beta-lactam/transpept-like"/>
</dbReference>
<dbReference type="InterPro" id="IPR005311">
    <property type="entry name" value="PBP_dimer"/>
</dbReference>
<dbReference type="SUPFAM" id="SSF56601">
    <property type="entry name" value="beta-lactamase/transpeptidase-like"/>
    <property type="match status" value="1"/>
</dbReference>
<dbReference type="PANTHER" id="PTHR30627">
    <property type="entry name" value="PEPTIDOGLYCAN D,D-TRANSPEPTIDASE"/>
    <property type="match status" value="1"/>
</dbReference>
<feature type="domain" description="Penicillin-binding protein transpeptidase" evidence="15">
    <location>
        <begin position="249"/>
        <end position="564"/>
    </location>
</feature>
<evidence type="ECO:0000256" key="13">
    <source>
        <dbReference type="ARBA" id="ARBA00023316"/>
    </source>
</evidence>
<dbReference type="Gene3D" id="3.30.1390.30">
    <property type="entry name" value="Penicillin-binding protein 2a, domain 3"/>
    <property type="match status" value="1"/>
</dbReference>
<comment type="subcellular location">
    <subcellularLocation>
        <location evidence="2">Cell membrane</location>
    </subcellularLocation>
    <subcellularLocation>
        <location evidence="1">Membrane</location>
        <topology evidence="1">Single-pass membrane protein</topology>
    </subcellularLocation>
</comment>
<keyword evidence="7 14" id="KW-0812">Transmembrane</keyword>
<keyword evidence="13" id="KW-0961">Cell wall biogenesis/degradation</keyword>
<dbReference type="Proteomes" id="UP000231292">
    <property type="component" value="Unassembled WGS sequence"/>
</dbReference>
<evidence type="ECO:0000256" key="1">
    <source>
        <dbReference type="ARBA" id="ARBA00004167"/>
    </source>
</evidence>
<name>A0A2G9YMN1_9BACT</name>
<keyword evidence="8" id="KW-0378">Hydrolase</keyword>
<evidence type="ECO:0000256" key="4">
    <source>
        <dbReference type="ARBA" id="ARBA00022519"/>
    </source>
</evidence>
<dbReference type="Pfam" id="PF00905">
    <property type="entry name" value="Transpeptidase"/>
    <property type="match status" value="1"/>
</dbReference>
<evidence type="ECO:0000313" key="18">
    <source>
        <dbReference type="Proteomes" id="UP000231292"/>
    </source>
</evidence>
<dbReference type="GO" id="GO:0071972">
    <property type="term" value="F:peptidoglycan L,D-transpeptidase activity"/>
    <property type="evidence" value="ECO:0007669"/>
    <property type="project" value="TreeGrafter"/>
</dbReference>
<dbReference type="InterPro" id="IPR001460">
    <property type="entry name" value="PCN-bd_Tpept"/>
</dbReference>
<evidence type="ECO:0000256" key="8">
    <source>
        <dbReference type="ARBA" id="ARBA00022801"/>
    </source>
</evidence>
<keyword evidence="12 14" id="KW-0472">Membrane</keyword>
<keyword evidence="5" id="KW-0121">Carboxypeptidase</keyword>
<keyword evidence="3" id="KW-1003">Cell membrane</keyword>
<organism evidence="17 18">
    <name type="scientific">Candidatus Sherwoodlollariibacterium unditelluris</name>
    <dbReference type="NCBI Taxonomy" id="1974757"/>
    <lineage>
        <taxon>Bacteria</taxon>
        <taxon>Pseudomonadati</taxon>
        <taxon>Candidatus Omnitrophota</taxon>
        <taxon>Candidatus Sherwoodlollariibacterium</taxon>
    </lineage>
</organism>
<evidence type="ECO:0000256" key="3">
    <source>
        <dbReference type="ARBA" id="ARBA00022475"/>
    </source>
</evidence>
<comment type="caution">
    <text evidence="17">The sequence shown here is derived from an EMBL/GenBank/DDBJ whole genome shotgun (WGS) entry which is preliminary data.</text>
</comment>
<feature type="domain" description="Penicillin-binding protein dimerisation" evidence="16">
    <location>
        <begin position="49"/>
        <end position="216"/>
    </location>
</feature>
<dbReference type="EMBL" id="PCRK01000001">
    <property type="protein sequence ID" value="PIP19973.1"/>
    <property type="molecule type" value="Genomic_DNA"/>
</dbReference>
<evidence type="ECO:0000256" key="12">
    <source>
        <dbReference type="ARBA" id="ARBA00023136"/>
    </source>
</evidence>
<dbReference type="GO" id="GO:0009252">
    <property type="term" value="P:peptidoglycan biosynthetic process"/>
    <property type="evidence" value="ECO:0007669"/>
    <property type="project" value="UniProtKB-KW"/>
</dbReference>
<evidence type="ECO:0000256" key="6">
    <source>
        <dbReference type="ARBA" id="ARBA00022670"/>
    </source>
</evidence>
<dbReference type="AlphaFoldDB" id="A0A2G9YMN1"/>
<dbReference type="GO" id="GO:0071555">
    <property type="term" value="P:cell wall organization"/>
    <property type="evidence" value="ECO:0007669"/>
    <property type="project" value="UniProtKB-KW"/>
</dbReference>
<keyword evidence="6" id="KW-0645">Protease</keyword>
<keyword evidence="10" id="KW-0573">Peptidoglycan synthesis</keyword>
<evidence type="ECO:0000256" key="14">
    <source>
        <dbReference type="SAM" id="Phobius"/>
    </source>
</evidence>
<keyword evidence="9" id="KW-0133">Cell shape</keyword>
<dbReference type="InterPro" id="IPR036138">
    <property type="entry name" value="PBP_dimer_sf"/>
</dbReference>
<dbReference type="Gene3D" id="3.40.710.10">
    <property type="entry name" value="DD-peptidase/beta-lactamase superfamily"/>
    <property type="match status" value="1"/>
</dbReference>
<dbReference type="Pfam" id="PF03717">
    <property type="entry name" value="PBP_dimer"/>
    <property type="match status" value="1"/>
</dbReference>
<evidence type="ECO:0000256" key="7">
    <source>
        <dbReference type="ARBA" id="ARBA00022692"/>
    </source>
</evidence>
<accession>A0A2G9YMN1</accession>
<dbReference type="GO" id="GO:0009002">
    <property type="term" value="F:serine-type D-Ala-D-Ala carboxypeptidase activity"/>
    <property type="evidence" value="ECO:0007669"/>
    <property type="project" value="InterPro"/>
</dbReference>
<dbReference type="SUPFAM" id="SSF56519">
    <property type="entry name" value="Penicillin binding protein dimerisation domain"/>
    <property type="match status" value="1"/>
</dbReference>
<keyword evidence="4" id="KW-0997">Cell inner membrane</keyword>
<dbReference type="InterPro" id="IPR017790">
    <property type="entry name" value="Penicillin-binding_protein_2"/>
</dbReference>
<proteinExistence type="predicted"/>
<protein>
    <submittedName>
        <fullName evidence="17">Penicillin-binding protein 2</fullName>
    </submittedName>
</protein>
<evidence type="ECO:0000256" key="10">
    <source>
        <dbReference type="ARBA" id="ARBA00022984"/>
    </source>
</evidence>
<gene>
    <name evidence="17" type="primary">mrdA</name>
    <name evidence="17" type="ORF">COX41_00010</name>
</gene>
<keyword evidence="11 14" id="KW-1133">Transmembrane helix</keyword>
<evidence type="ECO:0000256" key="9">
    <source>
        <dbReference type="ARBA" id="ARBA00022960"/>
    </source>
</evidence>
<sequence>MIRIKIIIWLVILMFLFLLLGLFNLEVIHGRKYREIGDRNCIRLLGQRGSRGKILDREGRVIADSRLSYDLMIVPQDSIQRDKIILRASRVLGKSVGDLKSAFKRGYVSSSMPVIVARNLELRQAIALDELRVDFSAIIVQPNPIRHYPNPKLTSHVLGYLGEIDHWRLTKLEDYGYKTKDVVGFGGVEEKYDYYLREEEGGMSFQVDHRGRFIRTLGFKPPSNGRDIQLTLDIKAQKIAEEAIGDRKGCVIIMDPYSAEIIALVSSPGFSEDDFLSQDNAAISRLLKDPNSPLINRAISSAYPIGSLFKVVVATAGLETKKINSNTSFLCQGSIMVGGQEFKCWNTHGPQNLIAAITHSCNVFFYKTGLLVGAQAIHDYALKLGLSRPTSFELPYEASGFIPSPLWRKINKFKNWFDGDTVNLSIGQGDVLITPLQVTRMMAIFANGGYLVTPCITKSIDGRDMLRYHKKPEKLNLKPNTINYIREGLKGVVNEPDGTGTILSGLGITVAGKTGTAQASPGQPHAWFSGFFPFKNPKFVICVFLEHGGPGYYSCVLAKQIIERMIREGLI</sequence>
<evidence type="ECO:0000256" key="2">
    <source>
        <dbReference type="ARBA" id="ARBA00004236"/>
    </source>
</evidence>
<feature type="transmembrane region" description="Helical" evidence="14">
    <location>
        <begin position="6"/>
        <end position="25"/>
    </location>
</feature>
<evidence type="ECO:0000313" key="17">
    <source>
        <dbReference type="EMBL" id="PIP19973.1"/>
    </source>
</evidence>
<dbReference type="InterPro" id="IPR050515">
    <property type="entry name" value="Beta-lactam/transpept"/>
</dbReference>
<evidence type="ECO:0000259" key="15">
    <source>
        <dbReference type="Pfam" id="PF00905"/>
    </source>
</evidence>
<dbReference type="NCBIfam" id="TIGR03423">
    <property type="entry name" value="pbp2_mrdA"/>
    <property type="match status" value="1"/>
</dbReference>
<dbReference type="GO" id="GO:0005886">
    <property type="term" value="C:plasma membrane"/>
    <property type="evidence" value="ECO:0007669"/>
    <property type="project" value="UniProtKB-SubCell"/>
</dbReference>
<dbReference type="GO" id="GO:0006508">
    <property type="term" value="P:proteolysis"/>
    <property type="evidence" value="ECO:0007669"/>
    <property type="project" value="UniProtKB-KW"/>
</dbReference>
<evidence type="ECO:0000259" key="16">
    <source>
        <dbReference type="Pfam" id="PF03717"/>
    </source>
</evidence>
<dbReference type="GO" id="GO:0008360">
    <property type="term" value="P:regulation of cell shape"/>
    <property type="evidence" value="ECO:0007669"/>
    <property type="project" value="UniProtKB-KW"/>
</dbReference>
<dbReference type="PANTHER" id="PTHR30627:SF2">
    <property type="entry name" value="PEPTIDOGLYCAN D,D-TRANSPEPTIDASE MRDA"/>
    <property type="match status" value="1"/>
</dbReference>
<dbReference type="GO" id="GO:0008658">
    <property type="term" value="F:penicillin binding"/>
    <property type="evidence" value="ECO:0007669"/>
    <property type="project" value="InterPro"/>
</dbReference>
<reference evidence="17 18" key="1">
    <citation type="submission" date="2017-09" db="EMBL/GenBank/DDBJ databases">
        <title>Depth-based differentiation of microbial function through sediment-hosted aquifers and enrichment of novel symbionts in the deep terrestrial subsurface.</title>
        <authorList>
            <person name="Probst A.J."/>
            <person name="Ladd B."/>
            <person name="Jarett J.K."/>
            <person name="Geller-Mcgrath D.E."/>
            <person name="Sieber C.M."/>
            <person name="Emerson J.B."/>
            <person name="Anantharaman K."/>
            <person name="Thomas B.C."/>
            <person name="Malmstrom R."/>
            <person name="Stieglmeier M."/>
            <person name="Klingl A."/>
            <person name="Woyke T."/>
            <person name="Ryan C.M."/>
            <person name="Banfield J.F."/>
        </authorList>
    </citation>
    <scope>NUCLEOTIDE SEQUENCE [LARGE SCALE GENOMIC DNA]</scope>
    <source>
        <strain evidence="17">CG23_combo_of_CG06-09_8_20_14_all_41_10</strain>
    </source>
</reference>
<evidence type="ECO:0000256" key="11">
    <source>
        <dbReference type="ARBA" id="ARBA00022989"/>
    </source>
</evidence>
<evidence type="ECO:0000256" key="5">
    <source>
        <dbReference type="ARBA" id="ARBA00022645"/>
    </source>
</evidence>